<dbReference type="AlphaFoldDB" id="A0A7J6UWK9"/>
<gene>
    <name evidence="1" type="ORF">FRX31_033427</name>
</gene>
<sequence length="81" mass="9207">NLLSLKSQSIFNNSHHSFVFDLQILHISLINLSLIGVATINLSHQCTNLLSISLSSQIHTLLRHRTYCVESTLKVRYFSLI</sequence>
<dbReference type="EMBL" id="JABWDY010041985">
    <property type="protein sequence ID" value="KAF5176986.1"/>
    <property type="molecule type" value="Genomic_DNA"/>
</dbReference>
<comment type="caution">
    <text evidence="1">The sequence shown here is derived from an EMBL/GenBank/DDBJ whole genome shotgun (WGS) entry which is preliminary data.</text>
</comment>
<organism evidence="1 2">
    <name type="scientific">Thalictrum thalictroides</name>
    <name type="common">Rue-anemone</name>
    <name type="synonym">Anemone thalictroides</name>
    <dbReference type="NCBI Taxonomy" id="46969"/>
    <lineage>
        <taxon>Eukaryota</taxon>
        <taxon>Viridiplantae</taxon>
        <taxon>Streptophyta</taxon>
        <taxon>Embryophyta</taxon>
        <taxon>Tracheophyta</taxon>
        <taxon>Spermatophyta</taxon>
        <taxon>Magnoliopsida</taxon>
        <taxon>Ranunculales</taxon>
        <taxon>Ranunculaceae</taxon>
        <taxon>Thalictroideae</taxon>
        <taxon>Thalictrum</taxon>
    </lineage>
</organism>
<keyword evidence="2" id="KW-1185">Reference proteome</keyword>
<evidence type="ECO:0000313" key="2">
    <source>
        <dbReference type="Proteomes" id="UP000554482"/>
    </source>
</evidence>
<name>A0A7J6UWK9_THATH</name>
<feature type="non-terminal residue" evidence="1">
    <location>
        <position position="1"/>
    </location>
</feature>
<accession>A0A7J6UWK9</accession>
<evidence type="ECO:0000313" key="1">
    <source>
        <dbReference type="EMBL" id="KAF5176986.1"/>
    </source>
</evidence>
<protein>
    <submittedName>
        <fullName evidence="1">Uncharacterized protein</fullName>
    </submittedName>
</protein>
<dbReference type="Proteomes" id="UP000554482">
    <property type="component" value="Unassembled WGS sequence"/>
</dbReference>
<reference evidence="1 2" key="1">
    <citation type="submission" date="2020-06" db="EMBL/GenBank/DDBJ databases">
        <title>Transcriptomic and genomic resources for Thalictrum thalictroides and T. hernandezii: Facilitating candidate gene discovery in an emerging model plant lineage.</title>
        <authorList>
            <person name="Arias T."/>
            <person name="Riano-Pachon D.M."/>
            <person name="Di Stilio V.S."/>
        </authorList>
    </citation>
    <scope>NUCLEOTIDE SEQUENCE [LARGE SCALE GENOMIC DNA]</scope>
    <source>
        <strain evidence="2">cv. WT478/WT964</strain>
        <tissue evidence="1">Leaves</tissue>
    </source>
</reference>
<proteinExistence type="predicted"/>